<evidence type="ECO:0000313" key="5">
    <source>
        <dbReference type="Proteomes" id="UP000078390"/>
    </source>
</evidence>
<dbReference type="AlphaFoldDB" id="A0A179D4L0"/>
<sequence>MLMSRILCRWVLFGLVSLVCLQTPVWSEDTPLLITLPFSSMPKNIRDKVGTGSTLVKINIELLKTIHSGDPVRFEIRGQSFYAVTRRVKIKGDSAKWIGRIVEGEYRGGTIVLTVVKGRLAGTLRLGRRSFRIKPIDTENFGVLVETTGLQRLPDRPAVPPPPPERPTPSKGPETDAKPVSKSRLKGGLPVLASGGSSVVIDVLALYTPGLEDEHGKDGVVAVLENLFDFANVVLENSETNVSLRPVGYRKVETSEDEDMEAVLGKMFEGTEEFAALPQWLEETGADVAVLFRKFTSSDESCGMAFIPDTEDIFTSPYLEYYRKKLFRALVEVGSTGIYYCDQTTLIHEVGHNLGCNHDREHATGQTVYDFSYGYCGDGYGTIMSYCSPTIPYFSDNRIIDHISTKYQILDNVPIGDLQTRNAETIRRTAPYVAMTREFLPPNQPPVIDSFSAEPASGSAPLTVIFTCRAHDPDGRVVEYAIDTGNGTIIRSGEEISTYTYIFPGNYTAKCKVKDDKGAWSDYSSPINLMVKSVNRPPEILEFSVKPTEGKLPLEVKFGCRARDEDGRIERYAVYFGDGEVEENESGNFTHVYYEAGEYAAYCEVRDEENAVDKSAIVTIKVSSGCFLNQDCRTGEFCWRKDGCGGSGICVPFPEACIQVYDPVCGCDGRTYANACEAHLAGVNVAYTGECKNGLECTPDGDVAPLGSRDGQVNIGDALVTLRFALGLETPSEEDRCHADVAPLGADGTPQPDGQITIGDALVSLRKALGIINF</sequence>
<dbReference type="Pfam" id="PF00050">
    <property type="entry name" value="Kazal_1"/>
    <property type="match status" value="1"/>
</dbReference>
<dbReference type="STRING" id="999894.TDIS_1030"/>
<dbReference type="InterPro" id="IPR002350">
    <property type="entry name" value="Kazal_dom"/>
</dbReference>
<dbReference type="InterPro" id="IPR013783">
    <property type="entry name" value="Ig-like_fold"/>
</dbReference>
<dbReference type="Proteomes" id="UP000078390">
    <property type="component" value="Unassembled WGS sequence"/>
</dbReference>
<dbReference type="Pfam" id="PF18911">
    <property type="entry name" value="PKD_4"/>
    <property type="match status" value="2"/>
</dbReference>
<keyword evidence="5" id="KW-1185">Reference proteome</keyword>
<accession>A0A179D4L0</accession>
<dbReference type="GO" id="GO:0000272">
    <property type="term" value="P:polysaccharide catabolic process"/>
    <property type="evidence" value="ECO:0007669"/>
    <property type="project" value="InterPro"/>
</dbReference>
<evidence type="ECO:0008006" key="6">
    <source>
        <dbReference type="Google" id="ProtNLM"/>
    </source>
</evidence>
<dbReference type="SMART" id="SM00089">
    <property type="entry name" value="PKD"/>
    <property type="match status" value="2"/>
</dbReference>
<name>A0A179D4L0_9BACT</name>
<feature type="domain" description="Kazal-like" evidence="3">
    <location>
        <begin position="645"/>
        <end position="693"/>
    </location>
</feature>
<dbReference type="Gene3D" id="3.30.60.30">
    <property type="match status" value="1"/>
</dbReference>
<evidence type="ECO:0000259" key="3">
    <source>
        <dbReference type="PROSITE" id="PS51465"/>
    </source>
</evidence>
<dbReference type="SUPFAM" id="SSF100895">
    <property type="entry name" value="Kazal-type serine protease inhibitors"/>
    <property type="match status" value="1"/>
</dbReference>
<dbReference type="PROSITE" id="PS50093">
    <property type="entry name" value="PKD"/>
    <property type="match status" value="2"/>
</dbReference>
<dbReference type="InterPro" id="IPR035986">
    <property type="entry name" value="PKD_dom_sf"/>
</dbReference>
<feature type="domain" description="PKD" evidence="2">
    <location>
        <begin position="447"/>
        <end position="536"/>
    </location>
</feature>
<dbReference type="InterPro" id="IPR024079">
    <property type="entry name" value="MetalloPept_cat_dom_sf"/>
</dbReference>
<dbReference type="PROSITE" id="PS51465">
    <property type="entry name" value="KAZAL_2"/>
    <property type="match status" value="1"/>
</dbReference>
<dbReference type="InterPro" id="IPR036058">
    <property type="entry name" value="Kazal_dom_sf"/>
</dbReference>
<dbReference type="Gene3D" id="2.60.40.10">
    <property type="entry name" value="Immunoglobulins"/>
    <property type="match status" value="2"/>
</dbReference>
<dbReference type="InterPro" id="IPR036439">
    <property type="entry name" value="Dockerin_dom_sf"/>
</dbReference>
<feature type="region of interest" description="Disordered" evidence="1">
    <location>
        <begin position="152"/>
        <end position="183"/>
    </location>
</feature>
<dbReference type="InterPro" id="IPR022409">
    <property type="entry name" value="PKD/Chitinase_dom"/>
</dbReference>
<dbReference type="InterPro" id="IPR000601">
    <property type="entry name" value="PKD_dom"/>
</dbReference>
<dbReference type="Pfam" id="PF13583">
    <property type="entry name" value="Reprolysin_4"/>
    <property type="match status" value="1"/>
</dbReference>
<dbReference type="EMBL" id="LWLG01000005">
    <property type="protein sequence ID" value="OAQ20903.1"/>
    <property type="molecule type" value="Genomic_DNA"/>
</dbReference>
<dbReference type="PATRIC" id="fig|999894.6.peg.1023"/>
<evidence type="ECO:0000256" key="1">
    <source>
        <dbReference type="SAM" id="MobiDB-lite"/>
    </source>
</evidence>
<dbReference type="SUPFAM" id="SSF55486">
    <property type="entry name" value="Metalloproteases ('zincins'), catalytic domain"/>
    <property type="match status" value="1"/>
</dbReference>
<dbReference type="CDD" id="cd00146">
    <property type="entry name" value="PKD"/>
    <property type="match status" value="2"/>
</dbReference>
<protein>
    <recommendedName>
        <fullName evidence="6">PKD domain-containing protein</fullName>
    </recommendedName>
</protein>
<reference evidence="4 5" key="1">
    <citation type="submission" date="2016-04" db="EMBL/GenBank/DDBJ databases">
        <title>Genome analysis of Thermosulfurimonas dismutans, the first thermophilic sulfur-disproportionating bacterium of the phylum Thermodesulfobacteria.</title>
        <authorList>
            <person name="Mardanov A.V."/>
            <person name="Beletsky A.V."/>
            <person name="Kadnikov V.V."/>
            <person name="Slobodkin A.I."/>
            <person name="Ravin N.V."/>
        </authorList>
    </citation>
    <scope>NUCLEOTIDE SEQUENCE [LARGE SCALE GENOMIC DNA]</scope>
    <source>
        <strain evidence="4 5">S95</strain>
    </source>
</reference>
<feature type="compositionally biased region" description="Pro residues" evidence="1">
    <location>
        <begin position="157"/>
        <end position="167"/>
    </location>
</feature>
<organism evidence="4 5">
    <name type="scientific">Thermosulfurimonas dismutans</name>
    <dbReference type="NCBI Taxonomy" id="999894"/>
    <lineage>
        <taxon>Bacteria</taxon>
        <taxon>Pseudomonadati</taxon>
        <taxon>Thermodesulfobacteriota</taxon>
        <taxon>Thermodesulfobacteria</taxon>
        <taxon>Thermodesulfobacteriales</taxon>
        <taxon>Thermodesulfobacteriaceae</taxon>
        <taxon>Thermosulfurimonas</taxon>
    </lineage>
</organism>
<gene>
    <name evidence="4" type="ORF">TDIS_1030</name>
</gene>
<dbReference type="CDD" id="cd00104">
    <property type="entry name" value="KAZAL_FS"/>
    <property type="match status" value="1"/>
</dbReference>
<dbReference type="Gene3D" id="3.40.390.10">
    <property type="entry name" value="Collagenase (Catalytic Domain)"/>
    <property type="match status" value="1"/>
</dbReference>
<dbReference type="SMART" id="SM00280">
    <property type="entry name" value="KAZAL"/>
    <property type="match status" value="1"/>
</dbReference>
<dbReference type="RefSeq" id="WP_068669989.1">
    <property type="nucleotide sequence ID" value="NZ_LWLG01000005.1"/>
</dbReference>
<evidence type="ECO:0000313" key="4">
    <source>
        <dbReference type="EMBL" id="OAQ20903.1"/>
    </source>
</evidence>
<comment type="caution">
    <text evidence="4">The sequence shown here is derived from an EMBL/GenBank/DDBJ whole genome shotgun (WGS) entry which is preliminary data.</text>
</comment>
<dbReference type="SUPFAM" id="SSF49299">
    <property type="entry name" value="PKD domain"/>
    <property type="match status" value="2"/>
</dbReference>
<evidence type="ECO:0000259" key="2">
    <source>
        <dbReference type="PROSITE" id="PS50093"/>
    </source>
</evidence>
<dbReference type="GO" id="GO:0008237">
    <property type="term" value="F:metallopeptidase activity"/>
    <property type="evidence" value="ECO:0007669"/>
    <property type="project" value="InterPro"/>
</dbReference>
<feature type="domain" description="PKD" evidence="2">
    <location>
        <begin position="539"/>
        <end position="627"/>
    </location>
</feature>
<dbReference type="Gene3D" id="1.10.1330.10">
    <property type="entry name" value="Dockerin domain"/>
    <property type="match status" value="1"/>
</dbReference>
<proteinExistence type="predicted"/>